<dbReference type="GO" id="GO:0003700">
    <property type="term" value="F:DNA-binding transcription factor activity"/>
    <property type="evidence" value="ECO:0007669"/>
    <property type="project" value="InterPro"/>
</dbReference>
<dbReference type="InterPro" id="IPR018060">
    <property type="entry name" value="HTH_AraC"/>
</dbReference>
<keyword evidence="3" id="KW-0804">Transcription</keyword>
<proteinExistence type="predicted"/>
<protein>
    <submittedName>
        <fullName evidence="5">AraC family transcriptional regulator</fullName>
    </submittedName>
</protein>
<keyword evidence="2" id="KW-0238">DNA-binding</keyword>
<dbReference type="Pfam" id="PF12833">
    <property type="entry name" value="HTH_18"/>
    <property type="match status" value="1"/>
</dbReference>
<dbReference type="InterPro" id="IPR032783">
    <property type="entry name" value="AraC_lig"/>
</dbReference>
<dbReference type="PANTHER" id="PTHR46796">
    <property type="entry name" value="HTH-TYPE TRANSCRIPTIONAL ACTIVATOR RHAS-RELATED"/>
    <property type="match status" value="1"/>
</dbReference>
<evidence type="ECO:0000256" key="1">
    <source>
        <dbReference type="ARBA" id="ARBA00023015"/>
    </source>
</evidence>
<gene>
    <name evidence="5" type="ORF">HHL09_25690</name>
</gene>
<dbReference type="Pfam" id="PF12852">
    <property type="entry name" value="Cupin_6"/>
    <property type="match status" value="1"/>
</dbReference>
<reference evidence="5 6" key="1">
    <citation type="submission" date="2020-04" db="EMBL/GenBank/DDBJ databases">
        <title>Luteolibacter sp. G-1-1-1 isolated from soil.</title>
        <authorList>
            <person name="Dahal R.H."/>
        </authorList>
    </citation>
    <scope>NUCLEOTIDE SEQUENCE [LARGE SCALE GENOMIC DNA]</scope>
    <source>
        <strain evidence="5 6">G-1-1-1</strain>
    </source>
</reference>
<dbReference type="SMART" id="SM00342">
    <property type="entry name" value="HTH_ARAC"/>
    <property type="match status" value="1"/>
</dbReference>
<name>A0A858RRI4_9BACT</name>
<dbReference type="InterPro" id="IPR050204">
    <property type="entry name" value="AraC_XylS_family_regulators"/>
</dbReference>
<dbReference type="RefSeq" id="WP_169457514.1">
    <property type="nucleotide sequence ID" value="NZ_CP051774.1"/>
</dbReference>
<dbReference type="PROSITE" id="PS00041">
    <property type="entry name" value="HTH_ARAC_FAMILY_1"/>
    <property type="match status" value="1"/>
</dbReference>
<accession>A0A858RRI4</accession>
<dbReference type="Proteomes" id="UP000501812">
    <property type="component" value="Chromosome"/>
</dbReference>
<sequence>MDALAAIVTLLKPQSIAAKLIHGAGRWGVRYAKFGHPSFALVLKGPCWLSVGGGNPVTLESGDFILLPATPAFTLSSDPRVKPKSMVPAPSGEQVDEVFHGDASLEPSVSMLGGYFAFDPIHARMLLDRLPDLFLIRASDPASAGVAAIVELIKREALGKRAGQAFMLNRLAELLLLEALRSAPAELAGSGFLAGLRDPQLAIALRGIHTRTAEPWSLATLAREAGMSRSSFAERFARVIGTTPLNYLLQWRLAVAKNLLARENMSVAETALAVGYESASGFSTAFSRETGQAPKEFIGIG</sequence>
<evidence type="ECO:0000256" key="3">
    <source>
        <dbReference type="ARBA" id="ARBA00023163"/>
    </source>
</evidence>
<dbReference type="PANTHER" id="PTHR46796:SF13">
    <property type="entry name" value="HTH-TYPE TRANSCRIPTIONAL ACTIVATOR RHAS"/>
    <property type="match status" value="1"/>
</dbReference>
<dbReference type="InterPro" id="IPR009057">
    <property type="entry name" value="Homeodomain-like_sf"/>
</dbReference>
<keyword evidence="6" id="KW-1185">Reference proteome</keyword>
<dbReference type="EMBL" id="CP051774">
    <property type="protein sequence ID" value="QJE99028.1"/>
    <property type="molecule type" value="Genomic_DNA"/>
</dbReference>
<dbReference type="KEGG" id="luo:HHL09_25690"/>
<keyword evidence="1" id="KW-0805">Transcription regulation</keyword>
<dbReference type="GO" id="GO:0043565">
    <property type="term" value="F:sequence-specific DNA binding"/>
    <property type="evidence" value="ECO:0007669"/>
    <property type="project" value="InterPro"/>
</dbReference>
<organism evidence="5 6">
    <name type="scientific">Luteolibacter luteus</name>
    <dbReference type="NCBI Taxonomy" id="2728835"/>
    <lineage>
        <taxon>Bacteria</taxon>
        <taxon>Pseudomonadati</taxon>
        <taxon>Verrucomicrobiota</taxon>
        <taxon>Verrucomicrobiia</taxon>
        <taxon>Verrucomicrobiales</taxon>
        <taxon>Verrucomicrobiaceae</taxon>
        <taxon>Luteolibacter</taxon>
    </lineage>
</organism>
<feature type="domain" description="HTH araC/xylS-type" evidence="4">
    <location>
        <begin position="202"/>
        <end position="300"/>
    </location>
</feature>
<evidence type="ECO:0000259" key="4">
    <source>
        <dbReference type="PROSITE" id="PS01124"/>
    </source>
</evidence>
<dbReference type="InterPro" id="IPR018062">
    <property type="entry name" value="HTH_AraC-typ_CS"/>
</dbReference>
<evidence type="ECO:0000256" key="2">
    <source>
        <dbReference type="ARBA" id="ARBA00023125"/>
    </source>
</evidence>
<evidence type="ECO:0000313" key="6">
    <source>
        <dbReference type="Proteomes" id="UP000501812"/>
    </source>
</evidence>
<evidence type="ECO:0000313" key="5">
    <source>
        <dbReference type="EMBL" id="QJE99028.1"/>
    </source>
</evidence>
<dbReference type="Gene3D" id="1.10.10.60">
    <property type="entry name" value="Homeodomain-like"/>
    <property type="match status" value="2"/>
</dbReference>
<dbReference type="SUPFAM" id="SSF46689">
    <property type="entry name" value="Homeodomain-like"/>
    <property type="match status" value="2"/>
</dbReference>
<dbReference type="PROSITE" id="PS01124">
    <property type="entry name" value="HTH_ARAC_FAMILY_2"/>
    <property type="match status" value="1"/>
</dbReference>
<dbReference type="AlphaFoldDB" id="A0A858RRI4"/>